<dbReference type="eggNOG" id="KOG2770">
    <property type="taxonomic scope" value="Eukaryota"/>
</dbReference>
<sequence>MSYHAGLFDVSHMGVLKVCGPDRAEFMERLVPGNLKILKDGACRLSAFLNADGGIIDDAMFQRFDGGGDDGDDVLMVVVNASRLDADLSHIEEQLALAEDLSVAVEPVKGHSLLALQGPEAAAVFASLLDTADAEALPKFKFMTGRSLELANGMPVHATRCGYTGEDGFEILVSNDYAEDLARALLADNRVAPAGLGARDTLRLEAGLCLWGNDIDETTSIVEADLSWFVGKRRKDEANFIGAERTLRELADGPSRLRRGLIVDGAPVRQGAVVVNAETEVEVGVVTSGAPSPSLGKNIAQAYIATDAQLDKLAIRGRRALQPAHHVPMPFVTSNYHKV</sequence>
<keyword evidence="8" id="KW-0809">Transit peptide</keyword>
<dbReference type="InterPro" id="IPR006222">
    <property type="entry name" value="GCVT_N"/>
</dbReference>
<dbReference type="RefSeq" id="XP_013756796.1">
    <property type="nucleotide sequence ID" value="XM_013901342.1"/>
</dbReference>
<dbReference type="InterPro" id="IPR028896">
    <property type="entry name" value="GcvT/YgfZ/DmdA"/>
</dbReference>
<comment type="catalytic activity">
    <reaction evidence="6 8">
        <text>N(6)-[(R)-S(8)-aminomethyldihydrolipoyl]-L-lysyl-[protein] + (6S)-5,6,7,8-tetrahydrofolate = N(6)-[(R)-dihydrolipoyl]-L-lysyl-[protein] + (6R)-5,10-methylene-5,6,7,8-tetrahydrofolate + NH4(+)</text>
        <dbReference type="Rhea" id="RHEA:16945"/>
        <dbReference type="Rhea" id="RHEA-COMP:10475"/>
        <dbReference type="Rhea" id="RHEA-COMP:10492"/>
        <dbReference type="ChEBI" id="CHEBI:15636"/>
        <dbReference type="ChEBI" id="CHEBI:28938"/>
        <dbReference type="ChEBI" id="CHEBI:57453"/>
        <dbReference type="ChEBI" id="CHEBI:83100"/>
        <dbReference type="ChEBI" id="CHEBI:83143"/>
        <dbReference type="EC" id="2.1.2.10"/>
    </reaction>
</comment>
<comment type="function">
    <text evidence="8">The glycine cleavage system catalyzes the degradation of glycine.</text>
</comment>
<proteinExistence type="inferred from homology"/>
<dbReference type="NCBIfam" id="TIGR00528">
    <property type="entry name" value="gcvT"/>
    <property type="match status" value="1"/>
</dbReference>
<dbReference type="PIRSF" id="PIRSF006487">
    <property type="entry name" value="GcvT"/>
    <property type="match status" value="1"/>
</dbReference>
<organism evidence="11 12">
    <name type="scientific">Thecamonas trahens ATCC 50062</name>
    <dbReference type="NCBI Taxonomy" id="461836"/>
    <lineage>
        <taxon>Eukaryota</taxon>
        <taxon>Apusozoa</taxon>
        <taxon>Apusomonadida</taxon>
        <taxon>Apusomonadidae</taxon>
        <taxon>Thecamonas</taxon>
    </lineage>
</organism>
<evidence type="ECO:0000256" key="6">
    <source>
        <dbReference type="ARBA" id="ARBA00047665"/>
    </source>
</evidence>
<accession>A0A0L0DFC2</accession>
<feature type="binding site" evidence="7">
    <location>
        <position position="170"/>
    </location>
    <ligand>
        <name>substrate</name>
    </ligand>
</feature>
<protein>
    <recommendedName>
        <fullName evidence="2 8">Aminomethyltransferase</fullName>
        <ecNumber evidence="2 8">2.1.2.10</ecNumber>
    </recommendedName>
    <alternativeName>
        <fullName evidence="5 8">Glycine cleavage system T protein</fullName>
    </alternativeName>
</protein>
<evidence type="ECO:0000313" key="11">
    <source>
        <dbReference type="EMBL" id="KNC50841.1"/>
    </source>
</evidence>
<dbReference type="GeneID" id="25565831"/>
<dbReference type="InterPro" id="IPR029043">
    <property type="entry name" value="GcvT/YgfZ_C"/>
</dbReference>
<dbReference type="Gene3D" id="4.10.1250.10">
    <property type="entry name" value="Aminomethyltransferase fragment"/>
    <property type="match status" value="1"/>
</dbReference>
<dbReference type="Pfam" id="PF01571">
    <property type="entry name" value="GCV_T"/>
    <property type="match status" value="1"/>
</dbReference>
<gene>
    <name evidence="11" type="ORF">AMSG_06744</name>
</gene>
<dbReference type="SUPFAM" id="SSF103025">
    <property type="entry name" value="Folate-binding domain"/>
    <property type="match status" value="1"/>
</dbReference>
<comment type="subcellular location">
    <subcellularLocation>
        <location evidence="8">Mitochondrion</location>
    </subcellularLocation>
</comment>
<dbReference type="InterPro" id="IPR027266">
    <property type="entry name" value="TrmE/GcvT-like"/>
</dbReference>
<dbReference type="Gene3D" id="3.30.1360.120">
    <property type="entry name" value="Probable tRNA modification gtpase trme, domain 1"/>
    <property type="match status" value="1"/>
</dbReference>
<dbReference type="AlphaFoldDB" id="A0A0L0DFC2"/>
<dbReference type="Gene3D" id="3.30.70.1400">
    <property type="entry name" value="Aminomethyltransferase beta-barrel domains"/>
    <property type="match status" value="1"/>
</dbReference>
<dbReference type="OrthoDB" id="10263536at2759"/>
<keyword evidence="12" id="KW-1185">Reference proteome</keyword>
<dbReference type="GO" id="GO:0004047">
    <property type="term" value="F:aminomethyltransferase activity"/>
    <property type="evidence" value="ECO:0007669"/>
    <property type="project" value="UniProtKB-EC"/>
</dbReference>
<evidence type="ECO:0000259" key="9">
    <source>
        <dbReference type="Pfam" id="PF01571"/>
    </source>
</evidence>
<feature type="domain" description="Aminomethyltransferase C-terminal" evidence="10">
    <location>
        <begin position="259"/>
        <end position="332"/>
    </location>
</feature>
<keyword evidence="4 8" id="KW-0808">Transferase</keyword>
<comment type="subunit">
    <text evidence="8">The glycine cleavage system is composed of four proteins: P, T, L and H.</text>
</comment>
<evidence type="ECO:0000256" key="1">
    <source>
        <dbReference type="ARBA" id="ARBA00008609"/>
    </source>
</evidence>
<dbReference type="InterPro" id="IPR013977">
    <property type="entry name" value="GcvT_C"/>
</dbReference>
<dbReference type="InterPro" id="IPR006223">
    <property type="entry name" value="GcvT"/>
</dbReference>
<keyword evidence="3 8" id="KW-0032">Aminotransferase</keyword>
<feature type="domain" description="GCVT N-terminal" evidence="9">
    <location>
        <begin position="4"/>
        <end position="232"/>
    </location>
</feature>
<dbReference type="PANTHER" id="PTHR43757">
    <property type="entry name" value="AMINOMETHYLTRANSFERASE"/>
    <property type="match status" value="1"/>
</dbReference>
<name>A0A0L0DFC2_THETB</name>
<keyword evidence="8" id="KW-0496">Mitochondrion</keyword>
<dbReference type="Pfam" id="PF08669">
    <property type="entry name" value="GCV_T_C"/>
    <property type="match status" value="1"/>
</dbReference>
<dbReference type="EC" id="2.1.2.10" evidence="2 8"/>
<dbReference type="Gene3D" id="2.40.30.110">
    <property type="entry name" value="Aminomethyltransferase beta-barrel domains"/>
    <property type="match status" value="1"/>
</dbReference>
<evidence type="ECO:0000256" key="3">
    <source>
        <dbReference type="ARBA" id="ARBA00022576"/>
    </source>
</evidence>
<evidence type="ECO:0000256" key="2">
    <source>
        <dbReference type="ARBA" id="ARBA00012616"/>
    </source>
</evidence>
<reference evidence="11 12" key="1">
    <citation type="submission" date="2010-05" db="EMBL/GenBank/DDBJ databases">
        <title>The Genome Sequence of Thecamonas trahens ATCC 50062.</title>
        <authorList>
            <consortium name="The Broad Institute Genome Sequencing Platform"/>
            <person name="Russ C."/>
            <person name="Cuomo C."/>
            <person name="Shea T."/>
            <person name="Young S.K."/>
            <person name="Zeng Q."/>
            <person name="Koehrsen M."/>
            <person name="Haas B."/>
            <person name="Borodovsky M."/>
            <person name="Guigo R."/>
            <person name="Alvarado L."/>
            <person name="Berlin A."/>
            <person name="Bochicchio J."/>
            <person name="Borenstein D."/>
            <person name="Chapman S."/>
            <person name="Chen Z."/>
            <person name="Freedman E."/>
            <person name="Gellesch M."/>
            <person name="Goldberg J."/>
            <person name="Griggs A."/>
            <person name="Gujja S."/>
            <person name="Heilman E."/>
            <person name="Heiman D."/>
            <person name="Hepburn T."/>
            <person name="Howarth C."/>
            <person name="Jen D."/>
            <person name="Larson L."/>
            <person name="Mehta T."/>
            <person name="Park D."/>
            <person name="Pearson M."/>
            <person name="Roberts A."/>
            <person name="Saif S."/>
            <person name="Shenoy N."/>
            <person name="Sisk P."/>
            <person name="Stolte C."/>
            <person name="Sykes S."/>
            <person name="Thomson T."/>
            <person name="Walk T."/>
            <person name="White J."/>
            <person name="Yandava C."/>
            <person name="Burger G."/>
            <person name="Gray M.W."/>
            <person name="Holland P.W.H."/>
            <person name="King N."/>
            <person name="Lang F.B.F."/>
            <person name="Roger A.J."/>
            <person name="Ruiz-Trillo I."/>
            <person name="Lander E."/>
            <person name="Nusbaum C."/>
        </authorList>
    </citation>
    <scope>NUCLEOTIDE SEQUENCE [LARGE SCALE GENOMIC DNA]</scope>
    <source>
        <strain evidence="11 12">ATCC 50062</strain>
    </source>
</reference>
<dbReference type="GO" id="GO:0006546">
    <property type="term" value="P:glycine catabolic process"/>
    <property type="evidence" value="ECO:0007669"/>
    <property type="project" value="InterPro"/>
</dbReference>
<dbReference type="Proteomes" id="UP000054408">
    <property type="component" value="Unassembled WGS sequence"/>
</dbReference>
<comment type="similarity">
    <text evidence="1 8">Belongs to the GcvT family.</text>
</comment>
<evidence type="ECO:0000256" key="8">
    <source>
        <dbReference type="RuleBase" id="RU003981"/>
    </source>
</evidence>
<dbReference type="GO" id="GO:0008483">
    <property type="term" value="F:transaminase activity"/>
    <property type="evidence" value="ECO:0007669"/>
    <property type="project" value="UniProtKB-KW"/>
</dbReference>
<evidence type="ECO:0000256" key="7">
    <source>
        <dbReference type="PIRSR" id="PIRSR006487-1"/>
    </source>
</evidence>
<evidence type="ECO:0000259" key="10">
    <source>
        <dbReference type="Pfam" id="PF08669"/>
    </source>
</evidence>
<dbReference type="PANTHER" id="PTHR43757:SF2">
    <property type="entry name" value="AMINOMETHYLTRANSFERASE, MITOCHONDRIAL"/>
    <property type="match status" value="1"/>
</dbReference>
<evidence type="ECO:0000313" key="12">
    <source>
        <dbReference type="Proteomes" id="UP000054408"/>
    </source>
</evidence>
<evidence type="ECO:0000256" key="5">
    <source>
        <dbReference type="ARBA" id="ARBA00031395"/>
    </source>
</evidence>
<dbReference type="GO" id="GO:0005739">
    <property type="term" value="C:mitochondrion"/>
    <property type="evidence" value="ECO:0007669"/>
    <property type="project" value="UniProtKB-SubCell"/>
</dbReference>
<dbReference type="STRING" id="461836.A0A0L0DFC2"/>
<dbReference type="OMA" id="MPVQYPA"/>
<evidence type="ECO:0000256" key="4">
    <source>
        <dbReference type="ARBA" id="ARBA00022679"/>
    </source>
</evidence>
<dbReference type="EMBL" id="GL349462">
    <property type="protein sequence ID" value="KNC50841.1"/>
    <property type="molecule type" value="Genomic_DNA"/>
</dbReference>
<dbReference type="GO" id="GO:0005960">
    <property type="term" value="C:glycine cleavage complex"/>
    <property type="evidence" value="ECO:0007669"/>
    <property type="project" value="InterPro"/>
</dbReference>
<dbReference type="SUPFAM" id="SSF101790">
    <property type="entry name" value="Aminomethyltransferase beta-barrel domain"/>
    <property type="match status" value="1"/>
</dbReference>